<feature type="domain" description="Fibronectin type-III" evidence="2">
    <location>
        <begin position="317"/>
        <end position="424"/>
    </location>
</feature>
<dbReference type="EMBL" id="JARLKY010000022">
    <property type="protein sequence ID" value="MEC0227525.1"/>
    <property type="molecule type" value="Genomic_DNA"/>
</dbReference>
<protein>
    <submittedName>
        <fullName evidence="3">Fibronectin type III domain-containing protein</fullName>
    </submittedName>
</protein>
<dbReference type="InterPro" id="IPR036116">
    <property type="entry name" value="FN3_sf"/>
</dbReference>
<evidence type="ECO:0000313" key="4">
    <source>
        <dbReference type="Proteomes" id="UP001338137"/>
    </source>
</evidence>
<comment type="caution">
    <text evidence="3">The sequence shown here is derived from an EMBL/GenBank/DDBJ whole genome shotgun (WGS) entry which is preliminary data.</text>
</comment>
<dbReference type="SMART" id="SM00060">
    <property type="entry name" value="FN3"/>
    <property type="match status" value="2"/>
</dbReference>
<dbReference type="InterPro" id="IPR013783">
    <property type="entry name" value="Ig-like_fold"/>
</dbReference>
<evidence type="ECO:0000256" key="1">
    <source>
        <dbReference type="SAM" id="SignalP"/>
    </source>
</evidence>
<evidence type="ECO:0000259" key="2">
    <source>
        <dbReference type="PROSITE" id="PS50853"/>
    </source>
</evidence>
<feature type="non-terminal residue" evidence="3">
    <location>
        <position position="442"/>
    </location>
</feature>
<feature type="chain" id="PRO_5047023721" evidence="1">
    <location>
        <begin position="34"/>
        <end position="442"/>
    </location>
</feature>
<keyword evidence="1" id="KW-0732">Signal</keyword>
<dbReference type="SUPFAM" id="SSF49265">
    <property type="entry name" value="Fibronectin type III"/>
    <property type="match status" value="1"/>
</dbReference>
<dbReference type="CDD" id="cd00063">
    <property type="entry name" value="FN3"/>
    <property type="match status" value="2"/>
</dbReference>
<dbReference type="Pfam" id="PF00041">
    <property type="entry name" value="fn3"/>
    <property type="match status" value="1"/>
</dbReference>
<organism evidence="3 4">
    <name type="scientific">Paenibacillus alba</name>
    <dbReference type="NCBI Taxonomy" id="1197127"/>
    <lineage>
        <taxon>Bacteria</taxon>
        <taxon>Bacillati</taxon>
        <taxon>Bacillota</taxon>
        <taxon>Bacilli</taxon>
        <taxon>Bacillales</taxon>
        <taxon>Paenibacillaceae</taxon>
        <taxon>Paenibacillus</taxon>
    </lineage>
</organism>
<name>A0ABU6G051_9BACL</name>
<keyword evidence="4" id="KW-1185">Reference proteome</keyword>
<dbReference type="RefSeq" id="WP_326071840.1">
    <property type="nucleotide sequence ID" value="NZ_JARLKY010000022.1"/>
</dbReference>
<sequence>MQKQFKKFSLLSLIVISFAFVIVFSINSSNVYAAASGTADGTYDFSGPLKVNNSGGAGYAIFADKFVVSNGFAITGTQLWSENQQAPDTTGTLVIKAAGTSTCKTFTFKDLGISAYGTSGNLTSLSVVLKDLGGATIATLSKSGTVNLTTTASQLSSLLGESTYNYNNVASITITWKFANTLAPSNLNFDHITIANVVGADVTPPTVSDGTISTSGITATGVTLNWTKATDAVSAQGALQYQVYRSSSNNLGTVANIETNGTAIGSYTANIGTYSVTGLTEGTTYYFNVIVKDEAGNKTAYTTKQVVTLDVTAPVVSVGALSTSGITGTGVTLNWTKATDAVSAQGALQYQMYRSSSNNLGTVANIETNGTAIGSYTANIGTYSVTGLTESTTYYFNVIVKDEAGNKTAYTTKQVVTLDVTAPVVSNSTLGASSITGTGVTL</sequence>
<dbReference type="Proteomes" id="UP001338137">
    <property type="component" value="Unassembled WGS sequence"/>
</dbReference>
<feature type="signal peptide" evidence="1">
    <location>
        <begin position="1"/>
        <end position="33"/>
    </location>
</feature>
<proteinExistence type="predicted"/>
<dbReference type="PROSITE" id="PS50853">
    <property type="entry name" value="FN3"/>
    <property type="match status" value="2"/>
</dbReference>
<evidence type="ECO:0000313" key="3">
    <source>
        <dbReference type="EMBL" id="MEC0227525.1"/>
    </source>
</evidence>
<dbReference type="Gene3D" id="2.60.40.10">
    <property type="entry name" value="Immunoglobulins"/>
    <property type="match status" value="2"/>
</dbReference>
<feature type="domain" description="Fibronectin type-III" evidence="2">
    <location>
        <begin position="208"/>
        <end position="315"/>
    </location>
</feature>
<gene>
    <name evidence="3" type="ORF">P4I72_10350</name>
</gene>
<accession>A0ABU6G051</accession>
<dbReference type="InterPro" id="IPR003961">
    <property type="entry name" value="FN3_dom"/>
</dbReference>
<reference evidence="3 4" key="1">
    <citation type="submission" date="2023-03" db="EMBL/GenBank/DDBJ databases">
        <title>Bacillus Genome Sequencing.</title>
        <authorList>
            <person name="Dunlap C."/>
        </authorList>
    </citation>
    <scope>NUCLEOTIDE SEQUENCE [LARGE SCALE GENOMIC DNA]</scope>
    <source>
        <strain evidence="3 4">BD-533</strain>
    </source>
</reference>